<feature type="compositionally biased region" description="Acidic residues" evidence="7">
    <location>
        <begin position="148"/>
        <end position="169"/>
    </location>
</feature>
<dbReference type="Pfam" id="PF02724">
    <property type="entry name" value="CDC45"/>
    <property type="match status" value="1"/>
</dbReference>
<dbReference type="GO" id="GO:0000727">
    <property type="term" value="P:double-strand break repair via break-induced replication"/>
    <property type="evidence" value="ECO:0007669"/>
    <property type="project" value="TreeGrafter"/>
</dbReference>
<sequence>MITSVDDYQQLHEVIAADLQTSECKNVLVFVSGADIDAVAAARTLKDVFENTGAHFSVFPVVNYAQVKVHCESLVDGEEYQNIFFLNCGAREDLPELLGLTDNVRAIVIDSHRPLHHNMAAWENIIFIADSADTTVQQEEFTVPDGASDAEEGMDTDEEAGTSDDDDLDKENQRPAQRRRVSESAEPVAAAAARAQKRAAARERKREVRRRRREHYEHGCTWGRPAAAILYGMAREMHMETNYMLWHAILGMTDQLVHQRCSPSQYERLAEEVETLVRQGAEVAHELDEWEEVHVEDADGVGAAYTRRRTVYGKISPCEDFRFPLMRQWSVREALVHSRYVAVRLQTWQDRGRRQVDELLARMGLPLKHCKQDFCVKPTLFKDLSVKLEAHAHAFKLNDVTFKSFQLQYGASAALHAADVVLSATALLEAPSPAAPADQADLIADEAVRENYISAFNSLAVRDGGELRSGLEQAKRLQRAVLSDGGLVLTKSAIRAGCGRGALAYDFVDLGSEEIAHKALLAQPAALVRAALFLRDAHNWRRGSSARALVAAGPPCARGWCHIVSVADPPQAGAQQGNQFGLLFHKAAANIGGGYSMDSFDATGIRVQRDDVARFLRELRAVVNAAVRRQLLHKVCAESRSWPRLLEEDDPGANSSLRDLCANAACLSGTWRDTLLQQRPEYNVREALRFLVEEQLAAKEQTAIEGRPTADLMTLVTDMSRVACYGAARSFEFWLDPVDVVSQLLLLTREAQLWPLAQSMCNVRELVWRGLAASPRFAWKLLTAEWPWTNLRRLDISYQPQPHLPWDTDHHGNTWDKRLALALCKLPRLTHLAARYSHFGLRSWRALEGSNATGLTSLDLTGCARFGQWLSQPVHVDVCMAYAQPLSAFVNLQVLVVRETAAHAFLAFALRSGRMPCLACLEKLDISEPLAGARDSDDCGQFWTPSLLVILLQRTPVLRSLAVAGCHSLAPGAAGVEWLLPCSGAAVVGSAWAAPCLHALEAGWGFDGAALAHVCMHSPFLATLIIGLGASIGDGELQVVAATCPHLRRLELRFAPISDTGVGDVLRSCAGLVSLRLMRCCGPLSNALGAALVARPRLERLAELCLAGGAERLSDAGLMLLASPRHARLRRLELRGCVSLTPDGVAAALAPHAEAAAGIFCRYPVRLTGLDPPTPMGMADADWEYMLTRVLPFYVMPRPMTNPAPGDACAGQVEPGTPMAALEALILRCKTLRGLRLHHVGAVQMATLQRLALCAACPLLDALAVDAPHGLAALQTLRLPSPRVRQLLRILNVHMA</sequence>
<dbReference type="PANTHER" id="PTHR10507:SF0">
    <property type="entry name" value="CELL DIVISION CONTROL PROTEIN 45 HOMOLOG"/>
    <property type="match status" value="1"/>
</dbReference>
<organism evidence="8 9">
    <name type="scientific">Elliptochloris bilobata</name>
    <dbReference type="NCBI Taxonomy" id="381761"/>
    <lineage>
        <taxon>Eukaryota</taxon>
        <taxon>Viridiplantae</taxon>
        <taxon>Chlorophyta</taxon>
        <taxon>core chlorophytes</taxon>
        <taxon>Trebouxiophyceae</taxon>
        <taxon>Trebouxiophyceae incertae sedis</taxon>
        <taxon>Elliptochloris clade</taxon>
        <taxon>Elliptochloris</taxon>
    </lineage>
</organism>
<keyword evidence="9" id="KW-1185">Reference proteome</keyword>
<evidence type="ECO:0000313" key="9">
    <source>
        <dbReference type="Proteomes" id="UP001445335"/>
    </source>
</evidence>
<dbReference type="GO" id="GO:0006270">
    <property type="term" value="P:DNA replication initiation"/>
    <property type="evidence" value="ECO:0007669"/>
    <property type="project" value="InterPro"/>
</dbReference>
<dbReference type="GO" id="GO:1902977">
    <property type="term" value="P:mitotic DNA replication preinitiation complex assembly"/>
    <property type="evidence" value="ECO:0007669"/>
    <property type="project" value="TreeGrafter"/>
</dbReference>
<evidence type="ECO:0000256" key="3">
    <source>
        <dbReference type="ARBA" id="ARBA00010727"/>
    </source>
</evidence>
<dbReference type="GO" id="GO:0003697">
    <property type="term" value="F:single-stranded DNA binding"/>
    <property type="evidence" value="ECO:0007669"/>
    <property type="project" value="TreeGrafter"/>
</dbReference>
<dbReference type="SUPFAM" id="SSF52047">
    <property type="entry name" value="RNI-like"/>
    <property type="match status" value="1"/>
</dbReference>
<dbReference type="GO" id="GO:0003688">
    <property type="term" value="F:DNA replication origin binding"/>
    <property type="evidence" value="ECO:0007669"/>
    <property type="project" value="TreeGrafter"/>
</dbReference>
<feature type="compositionally biased region" description="Low complexity" evidence="7">
    <location>
        <begin position="184"/>
        <end position="194"/>
    </location>
</feature>
<accession>A0AAW1SC43</accession>
<dbReference type="EMBL" id="JALJOU010000005">
    <property type="protein sequence ID" value="KAK9843661.1"/>
    <property type="molecule type" value="Genomic_DNA"/>
</dbReference>
<comment type="subcellular location">
    <subcellularLocation>
        <location evidence="2">Cytoplasm</location>
        <location evidence="2">Cytoskeleton</location>
        <location evidence="2">Cilium axoneme</location>
    </subcellularLocation>
    <subcellularLocation>
        <location evidence="1">Nucleus</location>
    </subcellularLocation>
</comment>
<evidence type="ECO:0000256" key="7">
    <source>
        <dbReference type="SAM" id="MobiDB-lite"/>
    </source>
</evidence>
<dbReference type="Pfam" id="PF13516">
    <property type="entry name" value="LRR_6"/>
    <property type="match status" value="1"/>
</dbReference>
<dbReference type="GO" id="GO:0031261">
    <property type="term" value="C:DNA replication preinitiation complex"/>
    <property type="evidence" value="ECO:0007669"/>
    <property type="project" value="TreeGrafter"/>
</dbReference>
<dbReference type="GO" id="GO:0003682">
    <property type="term" value="F:chromatin binding"/>
    <property type="evidence" value="ECO:0007669"/>
    <property type="project" value="TreeGrafter"/>
</dbReference>
<comment type="caution">
    <text evidence="8">The sequence shown here is derived from an EMBL/GenBank/DDBJ whole genome shotgun (WGS) entry which is preliminary data.</text>
</comment>
<evidence type="ECO:0000256" key="6">
    <source>
        <dbReference type="ARBA" id="ARBA00023306"/>
    </source>
</evidence>
<dbReference type="PANTHER" id="PTHR10507">
    <property type="entry name" value="CDC45-RELATED PROTEIN"/>
    <property type="match status" value="1"/>
</dbReference>
<comment type="similarity">
    <text evidence="3">Belongs to the CDC45 family.</text>
</comment>
<evidence type="ECO:0000313" key="8">
    <source>
        <dbReference type="EMBL" id="KAK9843661.1"/>
    </source>
</evidence>
<gene>
    <name evidence="8" type="ORF">WJX81_001467</name>
</gene>
<reference evidence="8 9" key="1">
    <citation type="journal article" date="2024" name="Nat. Commun.">
        <title>Phylogenomics reveals the evolutionary origins of lichenization in chlorophyte algae.</title>
        <authorList>
            <person name="Puginier C."/>
            <person name="Libourel C."/>
            <person name="Otte J."/>
            <person name="Skaloud P."/>
            <person name="Haon M."/>
            <person name="Grisel S."/>
            <person name="Petersen M."/>
            <person name="Berrin J.G."/>
            <person name="Delaux P.M."/>
            <person name="Dal Grande F."/>
            <person name="Keller J."/>
        </authorList>
    </citation>
    <scope>NUCLEOTIDE SEQUENCE [LARGE SCALE GENOMIC DNA]</scope>
    <source>
        <strain evidence="8 9">SAG 245.80</strain>
    </source>
</reference>
<proteinExistence type="inferred from homology"/>
<name>A0AAW1SC43_9CHLO</name>
<keyword evidence="4" id="KW-0235">DNA replication</keyword>
<evidence type="ECO:0000256" key="5">
    <source>
        <dbReference type="ARBA" id="ARBA00023242"/>
    </source>
</evidence>
<dbReference type="GO" id="GO:0005930">
    <property type="term" value="C:axoneme"/>
    <property type="evidence" value="ECO:0007669"/>
    <property type="project" value="UniProtKB-SubCell"/>
</dbReference>
<dbReference type="InterPro" id="IPR001611">
    <property type="entry name" value="Leu-rich_rpt"/>
</dbReference>
<dbReference type="InterPro" id="IPR032675">
    <property type="entry name" value="LRR_dom_sf"/>
</dbReference>
<dbReference type="InterPro" id="IPR003874">
    <property type="entry name" value="CDC45"/>
</dbReference>
<dbReference type="Gene3D" id="3.80.10.10">
    <property type="entry name" value="Ribonuclease Inhibitor"/>
    <property type="match status" value="1"/>
</dbReference>
<evidence type="ECO:0000256" key="4">
    <source>
        <dbReference type="ARBA" id="ARBA00022705"/>
    </source>
</evidence>
<feature type="region of interest" description="Disordered" evidence="7">
    <location>
        <begin position="142"/>
        <end position="216"/>
    </location>
</feature>
<protein>
    <submittedName>
        <fullName evidence="8">Uncharacterized protein</fullName>
    </submittedName>
</protein>
<keyword evidence="6" id="KW-0131">Cell cycle</keyword>
<evidence type="ECO:0000256" key="2">
    <source>
        <dbReference type="ARBA" id="ARBA00004430"/>
    </source>
</evidence>
<dbReference type="Proteomes" id="UP001445335">
    <property type="component" value="Unassembled WGS sequence"/>
</dbReference>
<evidence type="ECO:0000256" key="1">
    <source>
        <dbReference type="ARBA" id="ARBA00004123"/>
    </source>
</evidence>
<keyword evidence="5" id="KW-0539">Nucleus</keyword>